<evidence type="ECO:0000256" key="6">
    <source>
        <dbReference type="ARBA" id="ARBA00023125"/>
    </source>
</evidence>
<keyword evidence="8" id="KW-0175">Coiled coil</keyword>
<evidence type="ECO:0000313" key="12">
    <source>
        <dbReference type="Proteomes" id="UP001215151"/>
    </source>
</evidence>
<sequence>MDAQNLEKINTMLDADVEIREKIKDQVTEFDKKARTLSGILNRIHSTRSEQMPALLDTARPILASCRETTAALAEIIPPNQFWKWKDMWSNSLRSAVFSATLVEYLHSGGLLTLEQVAEILGINPGWQDRFALSVEDYLHGVINLVNELSRLAVNAVTLGDFEQPIKISLFVKDVFAGFSMLNLKNDLLRRRYDSLKYDIKKIEEEVECWSQAAAQLNKLSSMLSEHERGDTVGRIHRLLSQWPTDDTLPSEGFDGVRSLYKKLHTGLSELKSTAEKDAEAVDDVLERLSVLIALRKASEAIAPATEKRNKRPRGPSPSIPPAATPTASAAPTRSMSITVPPRGSVGPQPTIPFSREPKARREALAKQLPLQEGRKVAFHPPPNTNKADGATGGKDEEWILAVVTKCINQDKNRYEVQDPEPQEDGQPGQRYNTTLRAIIPLPDPNAPPDSAAHLSAYPEFAAGSTVMALYPDTSCFYRAEVIASPRDLNPSGRGAGATKQSTVPMYKLKFEDDDDQEHMVSAHWVVEWPGRD</sequence>
<feature type="compositionally biased region" description="Pro residues" evidence="9">
    <location>
        <begin position="315"/>
        <end position="324"/>
    </location>
</feature>
<dbReference type="Proteomes" id="UP001215151">
    <property type="component" value="Unassembled WGS sequence"/>
</dbReference>
<dbReference type="InterPro" id="IPR036081">
    <property type="entry name" value="Translin_sf"/>
</dbReference>
<dbReference type="InterPro" id="IPR033956">
    <property type="entry name" value="Translin"/>
</dbReference>
<proteinExistence type="inferred from homology"/>
<keyword evidence="12" id="KW-1185">Reference proteome</keyword>
<dbReference type="GO" id="GO:0005737">
    <property type="term" value="C:cytoplasm"/>
    <property type="evidence" value="ECO:0007669"/>
    <property type="project" value="UniProtKB-SubCell"/>
</dbReference>
<dbReference type="Pfam" id="PF07039">
    <property type="entry name" value="SGF29_Tudor"/>
    <property type="match status" value="1"/>
</dbReference>
<evidence type="ECO:0000256" key="9">
    <source>
        <dbReference type="SAM" id="MobiDB-lite"/>
    </source>
</evidence>
<evidence type="ECO:0000256" key="3">
    <source>
        <dbReference type="ARBA" id="ARBA00005902"/>
    </source>
</evidence>
<dbReference type="PROSITE" id="PS51518">
    <property type="entry name" value="SGF29_C"/>
    <property type="match status" value="1"/>
</dbReference>
<dbReference type="CDD" id="cd20393">
    <property type="entry name" value="Tudor_SGF29_rpt1"/>
    <property type="match status" value="1"/>
</dbReference>
<evidence type="ECO:0000256" key="1">
    <source>
        <dbReference type="ARBA" id="ARBA00004123"/>
    </source>
</evidence>
<dbReference type="EMBL" id="JAPEVG010000226">
    <property type="protein sequence ID" value="KAJ8473335.1"/>
    <property type="molecule type" value="Genomic_DNA"/>
</dbReference>
<dbReference type="AlphaFoldDB" id="A0AAD7TP83"/>
<dbReference type="GO" id="GO:0003723">
    <property type="term" value="F:RNA binding"/>
    <property type="evidence" value="ECO:0007669"/>
    <property type="project" value="UniProtKB-KW"/>
</dbReference>
<evidence type="ECO:0000256" key="2">
    <source>
        <dbReference type="ARBA" id="ARBA00004496"/>
    </source>
</evidence>
<evidence type="ECO:0000256" key="7">
    <source>
        <dbReference type="ARBA" id="ARBA00023242"/>
    </source>
</evidence>
<keyword evidence="7" id="KW-0539">Nucleus</keyword>
<dbReference type="PANTHER" id="PTHR10741">
    <property type="entry name" value="TRANSLIN AND TRANSLIN ASSOCIATED PROTEIN X"/>
    <property type="match status" value="1"/>
</dbReference>
<comment type="subcellular location">
    <subcellularLocation>
        <location evidence="2">Cytoplasm</location>
    </subcellularLocation>
    <subcellularLocation>
        <location evidence="1">Nucleus</location>
    </subcellularLocation>
</comment>
<evidence type="ECO:0000256" key="5">
    <source>
        <dbReference type="ARBA" id="ARBA00022884"/>
    </source>
</evidence>
<dbReference type="GO" id="GO:0003697">
    <property type="term" value="F:single-stranded DNA binding"/>
    <property type="evidence" value="ECO:0007669"/>
    <property type="project" value="InterPro"/>
</dbReference>
<dbReference type="Pfam" id="PF01997">
    <property type="entry name" value="Translin"/>
    <property type="match status" value="1"/>
</dbReference>
<keyword evidence="6" id="KW-0238">DNA-binding</keyword>
<feature type="region of interest" description="Disordered" evidence="9">
    <location>
        <begin position="303"/>
        <end position="393"/>
    </location>
</feature>
<evidence type="ECO:0000313" key="11">
    <source>
        <dbReference type="EMBL" id="KAJ8473335.1"/>
    </source>
</evidence>
<reference evidence="11" key="1">
    <citation type="submission" date="2022-11" db="EMBL/GenBank/DDBJ databases">
        <title>Genome Sequence of Cubamyces cubensis.</title>
        <authorList>
            <person name="Buettner E."/>
        </authorList>
    </citation>
    <scope>NUCLEOTIDE SEQUENCE</scope>
    <source>
        <strain evidence="11">MPL-01</strain>
    </source>
</reference>
<protein>
    <recommendedName>
        <fullName evidence="10">SGF29 C-terminal domain-containing protein</fullName>
    </recommendedName>
</protein>
<feature type="compositionally biased region" description="Basic and acidic residues" evidence="9">
    <location>
        <begin position="356"/>
        <end position="365"/>
    </location>
</feature>
<comment type="caution">
    <text evidence="11">The sequence shown here is derived from an EMBL/GenBank/DDBJ whole genome shotgun (WGS) entry which is preliminary data.</text>
</comment>
<comment type="similarity">
    <text evidence="3">Belongs to the translin family.</text>
</comment>
<keyword evidence="5" id="KW-0694">RNA-binding</keyword>
<dbReference type="GO" id="GO:0043565">
    <property type="term" value="F:sequence-specific DNA binding"/>
    <property type="evidence" value="ECO:0007669"/>
    <property type="project" value="InterPro"/>
</dbReference>
<evidence type="ECO:0000256" key="4">
    <source>
        <dbReference type="ARBA" id="ARBA00022490"/>
    </source>
</evidence>
<name>A0AAD7TP83_9APHY</name>
<organism evidence="11 12">
    <name type="scientific">Trametes cubensis</name>
    <dbReference type="NCBI Taxonomy" id="1111947"/>
    <lineage>
        <taxon>Eukaryota</taxon>
        <taxon>Fungi</taxon>
        <taxon>Dikarya</taxon>
        <taxon>Basidiomycota</taxon>
        <taxon>Agaricomycotina</taxon>
        <taxon>Agaricomycetes</taxon>
        <taxon>Polyporales</taxon>
        <taxon>Polyporaceae</taxon>
        <taxon>Trametes</taxon>
    </lineage>
</organism>
<dbReference type="Gene3D" id="1.20.58.200">
    <property type="entry name" value="Translin, domain 2"/>
    <property type="match status" value="1"/>
</dbReference>
<dbReference type="InterPro" id="IPR047287">
    <property type="entry name" value="Tudor_SGF29_rpt2"/>
</dbReference>
<dbReference type="InterPro" id="IPR016069">
    <property type="entry name" value="Translin_C"/>
</dbReference>
<feature type="coiled-coil region" evidence="8">
    <location>
        <begin position="186"/>
        <end position="220"/>
    </location>
</feature>
<gene>
    <name evidence="11" type="ORF">ONZ51_g7933</name>
</gene>
<accession>A0AAD7TP83</accession>
<dbReference type="Gene3D" id="2.30.30.140">
    <property type="match status" value="2"/>
</dbReference>
<dbReference type="SUPFAM" id="SSF74784">
    <property type="entry name" value="Translin"/>
    <property type="match status" value="1"/>
</dbReference>
<keyword evidence="4" id="KW-0963">Cytoplasm</keyword>
<feature type="domain" description="SGF29 C-terminal" evidence="10">
    <location>
        <begin position="367"/>
        <end position="533"/>
    </location>
</feature>
<dbReference type="InterPro" id="IPR002848">
    <property type="entry name" value="Translin_fam"/>
</dbReference>
<dbReference type="Gene3D" id="1.20.58.190">
    <property type="entry name" value="Translin, domain 1"/>
    <property type="match status" value="1"/>
</dbReference>
<dbReference type="GO" id="GO:0016070">
    <property type="term" value="P:RNA metabolic process"/>
    <property type="evidence" value="ECO:0007669"/>
    <property type="project" value="InterPro"/>
</dbReference>
<dbReference type="GO" id="GO:0005634">
    <property type="term" value="C:nucleus"/>
    <property type="evidence" value="ECO:0007669"/>
    <property type="project" value="UniProtKB-SubCell"/>
</dbReference>
<evidence type="ECO:0000256" key="8">
    <source>
        <dbReference type="SAM" id="Coils"/>
    </source>
</evidence>
<dbReference type="CDD" id="cd20394">
    <property type="entry name" value="Tudor_SGF29_rpt2"/>
    <property type="match status" value="1"/>
</dbReference>
<dbReference type="InterPro" id="IPR047288">
    <property type="entry name" value="Tudor_SGF29_rpt1"/>
</dbReference>
<dbReference type="InterPro" id="IPR016068">
    <property type="entry name" value="Translin_N"/>
</dbReference>
<dbReference type="InterPro" id="IPR010750">
    <property type="entry name" value="SGF29_tudor-like_dom"/>
</dbReference>
<dbReference type="CDD" id="cd14819">
    <property type="entry name" value="Translin"/>
    <property type="match status" value="1"/>
</dbReference>
<evidence type="ECO:0000259" key="10">
    <source>
        <dbReference type="PROSITE" id="PS51518"/>
    </source>
</evidence>